<dbReference type="Gene3D" id="2.60.120.10">
    <property type="entry name" value="Jelly Rolls"/>
    <property type="match status" value="1"/>
</dbReference>
<evidence type="ECO:0000313" key="2">
    <source>
        <dbReference type="EMBL" id="UXN67988.1"/>
    </source>
</evidence>
<accession>A0ABY6C7Z1</accession>
<keyword evidence="3" id="KW-1185">Reference proteome</keyword>
<dbReference type="RefSeq" id="WP_113122772.1">
    <property type="nucleotide sequence ID" value="NZ_CP104964.1"/>
</dbReference>
<sequence>MPLRKVAISQAQFERSPDQDADIFTADMIGHDEGAPVTIGFGRYGPHQELNETMLVDDVMMVIAGHLTVTGGNGSVTAGPGEVVHMPKGERIQIRSHEHGATTAYVTYPHWKDAR</sequence>
<dbReference type="Pfam" id="PF06249">
    <property type="entry name" value="EutQ"/>
    <property type="match status" value="1"/>
</dbReference>
<dbReference type="SUPFAM" id="SSF51182">
    <property type="entry name" value="RmlC-like cupins"/>
    <property type="match status" value="1"/>
</dbReference>
<name>A0ABY6C7Z1_9HYPH</name>
<dbReference type="InterPro" id="IPR011051">
    <property type="entry name" value="RmlC_Cupin_sf"/>
</dbReference>
<proteinExistence type="predicted"/>
<organism evidence="2 3">
    <name type="scientific">Devosia neptuniae</name>
    <dbReference type="NCBI Taxonomy" id="191302"/>
    <lineage>
        <taxon>Bacteria</taxon>
        <taxon>Pseudomonadati</taxon>
        <taxon>Pseudomonadota</taxon>
        <taxon>Alphaproteobacteria</taxon>
        <taxon>Hyphomicrobiales</taxon>
        <taxon>Devosiaceae</taxon>
        <taxon>Devosia</taxon>
    </lineage>
</organism>
<dbReference type="InterPro" id="IPR014710">
    <property type="entry name" value="RmlC-like_jellyroll"/>
</dbReference>
<dbReference type="InterPro" id="IPR010424">
    <property type="entry name" value="EutQ"/>
</dbReference>
<keyword evidence="2" id="KW-0614">Plasmid</keyword>
<dbReference type="Proteomes" id="UP001061862">
    <property type="component" value="Plasmid p_unnamed1"/>
</dbReference>
<reference evidence="2 3" key="1">
    <citation type="submission" date="2022-09" db="EMBL/GenBank/DDBJ databases">
        <title>Interaction between co-microsymbionts with complementary sets of symbiotic genes in legume-rhizobium systems.</title>
        <authorList>
            <person name="Safronova V."/>
            <person name="Sazanova A."/>
            <person name="Afonin A."/>
            <person name="Chirak E."/>
        </authorList>
    </citation>
    <scope>NUCLEOTIDE SEQUENCE [LARGE SCALE GENOMIC DNA]</scope>
    <source>
        <strain evidence="2 3">A18/4-1</strain>
        <plasmid evidence="2 3">p_unnamed1</plasmid>
    </source>
</reference>
<protein>
    <submittedName>
        <fullName evidence="2">Ethanolamine utilization protein</fullName>
    </submittedName>
</protein>
<evidence type="ECO:0000313" key="3">
    <source>
        <dbReference type="Proteomes" id="UP001061862"/>
    </source>
</evidence>
<feature type="region of interest" description="Disordered" evidence="1">
    <location>
        <begin position="1"/>
        <end position="20"/>
    </location>
</feature>
<dbReference type="EMBL" id="CP104964">
    <property type="protein sequence ID" value="UXN67988.1"/>
    <property type="molecule type" value="Genomic_DNA"/>
</dbReference>
<gene>
    <name evidence="2" type="ORF">N8A98_00235</name>
</gene>
<geneLocation type="plasmid" evidence="2 3">
    <name>p_unnamed1</name>
</geneLocation>
<evidence type="ECO:0000256" key="1">
    <source>
        <dbReference type="SAM" id="MobiDB-lite"/>
    </source>
</evidence>